<dbReference type="RefSeq" id="WP_310839448.1">
    <property type="nucleotide sequence ID" value="NZ_JAVLSJ010000001.1"/>
</dbReference>
<dbReference type="Pfam" id="PF20356">
    <property type="entry name" value="DUF6651"/>
    <property type="match status" value="1"/>
</dbReference>
<evidence type="ECO:0000256" key="1">
    <source>
        <dbReference type="SAM" id="Coils"/>
    </source>
</evidence>
<evidence type="ECO:0000259" key="3">
    <source>
        <dbReference type="Pfam" id="PF20356"/>
    </source>
</evidence>
<feature type="region of interest" description="Disordered" evidence="2">
    <location>
        <begin position="16"/>
        <end position="58"/>
    </location>
</feature>
<evidence type="ECO:0000256" key="2">
    <source>
        <dbReference type="SAM" id="MobiDB-lite"/>
    </source>
</evidence>
<feature type="region of interest" description="Disordered" evidence="2">
    <location>
        <begin position="237"/>
        <end position="265"/>
    </location>
</feature>
<comment type="caution">
    <text evidence="4">The sequence shown here is derived from an EMBL/GenBank/DDBJ whole genome shotgun (WGS) entry which is preliminary data.</text>
</comment>
<dbReference type="EMBL" id="JAVLSJ010000001">
    <property type="protein sequence ID" value="MDR9847026.1"/>
    <property type="molecule type" value="Genomic_DNA"/>
</dbReference>
<protein>
    <recommendedName>
        <fullName evidence="3">DUF6651 domain-containing protein</fullName>
    </recommendedName>
</protein>
<dbReference type="InterPro" id="IPR046593">
    <property type="entry name" value="DUF6651"/>
</dbReference>
<organism evidence="4 5">
    <name type="scientific">Herbaspirillum huttiense subsp. lycopersici</name>
    <dbReference type="NCBI Taxonomy" id="3074428"/>
    <lineage>
        <taxon>Bacteria</taxon>
        <taxon>Pseudomonadati</taxon>
        <taxon>Pseudomonadota</taxon>
        <taxon>Betaproteobacteria</taxon>
        <taxon>Burkholderiales</taxon>
        <taxon>Oxalobacteraceae</taxon>
        <taxon>Herbaspirillum</taxon>
    </lineage>
</organism>
<gene>
    <name evidence="4" type="ORF">RI048_02250</name>
</gene>
<feature type="coiled-coil region" evidence="1">
    <location>
        <begin position="64"/>
        <end position="94"/>
    </location>
</feature>
<proteinExistence type="predicted"/>
<feature type="domain" description="DUF6651" evidence="3">
    <location>
        <begin position="156"/>
        <end position="253"/>
    </location>
</feature>
<accession>A0ABU2EFX3</accession>
<dbReference type="Proteomes" id="UP001246576">
    <property type="component" value="Unassembled WGS sequence"/>
</dbReference>
<keyword evidence="5" id="KW-1185">Reference proteome</keyword>
<sequence>MRMKYWMFKMKSWNGYRNAEDDPAGGAGGGGGSGGEPEPKPEPKGDDPKQDDKPKISDAEAKLLKDVMKKKEALEAANSALAEANTRLKEFEGLDPAEIKKLLAEKKTAEEAQLAAAGEFETLKKRMGEEHTRVTSDLQKQISELQAQLQSKEVVIENLSVGQRFAQSPFISGETVLSPDMARKLYGDHFDVVNGEVVAFDKKRGVAGRTALVDQVGNHIGFEDAMRKILEADPDKDRVLKSKVKPGAGSQSAPNAKPIKQEEAKDGLSKIGAGIANLLKAS</sequence>
<reference evidence="4" key="1">
    <citation type="submission" date="2023-09" db="EMBL/GenBank/DDBJ databases">
        <title>Description of first Herbaspirillum huttiense subsp. nephrolepsisexaltata and Herbaspirillum huttiense subsp. lycopersicon.</title>
        <authorList>
            <person name="Poudel M."/>
            <person name="Sharma A."/>
            <person name="Goss E."/>
            <person name="Tapia J.H."/>
            <person name="Harmon C.M."/>
            <person name="Jones J.B."/>
        </authorList>
    </citation>
    <scope>NUCLEOTIDE SEQUENCE</scope>
    <source>
        <strain evidence="4">SE1</strain>
    </source>
</reference>
<keyword evidence="1" id="KW-0175">Coiled coil</keyword>
<name>A0ABU2EFX3_9BURK</name>
<evidence type="ECO:0000313" key="4">
    <source>
        <dbReference type="EMBL" id="MDR9847026.1"/>
    </source>
</evidence>
<feature type="compositionally biased region" description="Gly residues" evidence="2">
    <location>
        <begin position="25"/>
        <end position="35"/>
    </location>
</feature>
<evidence type="ECO:0000313" key="5">
    <source>
        <dbReference type="Proteomes" id="UP001246576"/>
    </source>
</evidence>
<feature type="compositionally biased region" description="Basic and acidic residues" evidence="2">
    <location>
        <begin position="37"/>
        <end position="58"/>
    </location>
</feature>